<feature type="non-terminal residue" evidence="5">
    <location>
        <position position="67"/>
    </location>
</feature>
<evidence type="ECO:0000256" key="2">
    <source>
        <dbReference type="ARBA" id="ARBA00009127"/>
    </source>
</evidence>
<evidence type="ECO:0000256" key="1">
    <source>
        <dbReference type="ARBA" id="ARBA00004613"/>
    </source>
</evidence>
<sequence>KVVGTRGVKTQSGSHGYHAATKTLFFANPAQDAILCWRVDTIMAPANIGIAIQDHAKLVYISDLKIK</sequence>
<feature type="non-terminal residue" evidence="5">
    <location>
        <position position="1"/>
    </location>
</feature>
<dbReference type="EMBL" id="GAIX01011258">
    <property type="protein sequence ID" value="JAA81302.1"/>
    <property type="molecule type" value="Transcribed_RNA"/>
</dbReference>
<keyword evidence="4" id="KW-0732">Signal</keyword>
<reference evidence="5" key="2">
    <citation type="submission" date="2013-05" db="EMBL/GenBank/DDBJ databases">
        <authorList>
            <person name="Carter J.-M."/>
            <person name="Baker S.C."/>
            <person name="Pink R."/>
            <person name="Carter D.R.F."/>
            <person name="Collins A."/>
            <person name="Tomlin J."/>
            <person name="Gibbs M."/>
            <person name="Breuker C.J."/>
        </authorList>
    </citation>
    <scope>NUCLEOTIDE SEQUENCE</scope>
    <source>
        <tissue evidence="5">Ovary</tissue>
    </source>
</reference>
<dbReference type="Gene3D" id="2.120.10.30">
    <property type="entry name" value="TolB, C-terminal domain"/>
    <property type="match status" value="1"/>
</dbReference>
<reference evidence="5" key="1">
    <citation type="journal article" date="2013" name="BMC Genomics">
        <title>Unscrambling butterfly oogenesis.</title>
        <authorList>
            <person name="Carter J.M."/>
            <person name="Baker S.C."/>
            <person name="Pink R."/>
            <person name="Carter D.R."/>
            <person name="Collins A."/>
            <person name="Tomlin J."/>
            <person name="Gibbs M."/>
            <person name="Breuker C.J."/>
        </authorList>
    </citation>
    <scope>NUCLEOTIDE SEQUENCE</scope>
    <source>
        <tissue evidence="5">Ovary</tissue>
    </source>
</reference>
<accession>S4PTX9</accession>
<evidence type="ECO:0000313" key="5">
    <source>
        <dbReference type="EMBL" id="JAA81302.1"/>
    </source>
</evidence>
<dbReference type="InterPro" id="IPR011042">
    <property type="entry name" value="6-blade_b-propeller_TolB-like"/>
</dbReference>
<dbReference type="GO" id="GO:0005576">
    <property type="term" value="C:extracellular region"/>
    <property type="evidence" value="ECO:0007669"/>
    <property type="project" value="UniProtKB-SubCell"/>
</dbReference>
<name>S4PTX9_9NEOP</name>
<organism evidence="5">
    <name type="scientific">Pararge aegeria</name>
    <name type="common">speckled wood butterfly</name>
    <dbReference type="NCBI Taxonomy" id="116150"/>
    <lineage>
        <taxon>Eukaryota</taxon>
        <taxon>Metazoa</taxon>
        <taxon>Ecdysozoa</taxon>
        <taxon>Arthropoda</taxon>
        <taxon>Hexapoda</taxon>
        <taxon>Insecta</taxon>
        <taxon>Pterygota</taxon>
        <taxon>Neoptera</taxon>
        <taxon>Endopterygota</taxon>
        <taxon>Lepidoptera</taxon>
        <taxon>Glossata</taxon>
        <taxon>Ditrysia</taxon>
        <taxon>Papilionoidea</taxon>
        <taxon>Nymphalidae</taxon>
        <taxon>Satyrinae</taxon>
        <taxon>Satyrini</taxon>
        <taxon>Parargina</taxon>
        <taxon>Pararge</taxon>
    </lineage>
</organism>
<proteinExistence type="inferred from homology"/>
<evidence type="ECO:0000256" key="4">
    <source>
        <dbReference type="ARBA" id="ARBA00022729"/>
    </source>
</evidence>
<dbReference type="AlphaFoldDB" id="S4PTX9"/>
<comment type="subcellular location">
    <subcellularLocation>
        <location evidence="1">Secreted</location>
    </subcellularLocation>
</comment>
<keyword evidence="3" id="KW-0964">Secreted</keyword>
<dbReference type="Pfam" id="PF03022">
    <property type="entry name" value="MRJP"/>
    <property type="match status" value="1"/>
</dbReference>
<protein>
    <submittedName>
        <fullName evidence="5">Yellow-f4</fullName>
    </submittedName>
</protein>
<dbReference type="InterPro" id="IPR017996">
    <property type="entry name" value="MRJP/yellow-related"/>
</dbReference>
<comment type="similarity">
    <text evidence="2">Belongs to the major royal jelly protein family.</text>
</comment>
<evidence type="ECO:0000256" key="3">
    <source>
        <dbReference type="ARBA" id="ARBA00022525"/>
    </source>
</evidence>